<feature type="domain" description="GGDEF" evidence="3">
    <location>
        <begin position="389"/>
        <end position="522"/>
    </location>
</feature>
<feature type="domain" description="PAC" evidence="2">
    <location>
        <begin position="304"/>
        <end position="357"/>
    </location>
</feature>
<dbReference type="Proteomes" id="UP001596378">
    <property type="component" value="Unassembled WGS sequence"/>
</dbReference>
<name>A0ABW2FK47_9BACL</name>
<organism evidence="4 5">
    <name type="scientific">Cohnella cellulosilytica</name>
    <dbReference type="NCBI Taxonomy" id="986710"/>
    <lineage>
        <taxon>Bacteria</taxon>
        <taxon>Bacillati</taxon>
        <taxon>Bacillota</taxon>
        <taxon>Bacilli</taxon>
        <taxon>Bacillales</taxon>
        <taxon>Paenibacillaceae</taxon>
        <taxon>Cohnella</taxon>
    </lineage>
</organism>
<dbReference type="PROSITE" id="PS50887">
    <property type="entry name" value="GGDEF"/>
    <property type="match status" value="1"/>
</dbReference>
<dbReference type="SMART" id="SM00267">
    <property type="entry name" value="GGDEF"/>
    <property type="match status" value="1"/>
</dbReference>
<dbReference type="Pfam" id="PF08448">
    <property type="entry name" value="PAS_4"/>
    <property type="match status" value="1"/>
</dbReference>
<keyword evidence="5" id="KW-1185">Reference proteome</keyword>
<dbReference type="Pfam" id="PF00990">
    <property type="entry name" value="GGDEF"/>
    <property type="match status" value="1"/>
</dbReference>
<keyword evidence="1" id="KW-0472">Membrane</keyword>
<feature type="transmembrane region" description="Helical" evidence="1">
    <location>
        <begin position="45"/>
        <end position="64"/>
    </location>
</feature>
<dbReference type="Gene3D" id="3.30.450.20">
    <property type="entry name" value="PAS domain"/>
    <property type="match status" value="1"/>
</dbReference>
<comment type="caution">
    <text evidence="4">The sequence shown here is derived from an EMBL/GenBank/DDBJ whole genome shotgun (WGS) entry which is preliminary data.</text>
</comment>
<dbReference type="InterPro" id="IPR013656">
    <property type="entry name" value="PAS_4"/>
</dbReference>
<dbReference type="PANTHER" id="PTHR45138:SF9">
    <property type="entry name" value="DIGUANYLATE CYCLASE DGCM-RELATED"/>
    <property type="match status" value="1"/>
</dbReference>
<dbReference type="InterPro" id="IPR000014">
    <property type="entry name" value="PAS"/>
</dbReference>
<feature type="transmembrane region" description="Helical" evidence="1">
    <location>
        <begin position="12"/>
        <end position="33"/>
    </location>
</feature>
<dbReference type="NCBIfam" id="TIGR00229">
    <property type="entry name" value="sensory_box"/>
    <property type="match status" value="1"/>
</dbReference>
<dbReference type="SUPFAM" id="SSF55785">
    <property type="entry name" value="PYP-like sensor domain (PAS domain)"/>
    <property type="match status" value="1"/>
</dbReference>
<dbReference type="InterPro" id="IPR050469">
    <property type="entry name" value="Diguanylate_Cyclase"/>
</dbReference>
<dbReference type="PROSITE" id="PS50113">
    <property type="entry name" value="PAC"/>
    <property type="match status" value="1"/>
</dbReference>
<keyword evidence="4" id="KW-0808">Transferase</keyword>
<protein>
    <submittedName>
        <fullName evidence="4">Histidine kinase N-terminal 7TM domain-containing protein</fullName>
    </submittedName>
</protein>
<dbReference type="InterPro" id="IPR000700">
    <property type="entry name" value="PAS-assoc_C"/>
</dbReference>
<dbReference type="EMBL" id="JBHTAI010000022">
    <property type="protein sequence ID" value="MFC7152314.1"/>
    <property type="molecule type" value="Genomic_DNA"/>
</dbReference>
<keyword evidence="4" id="KW-0418">Kinase</keyword>
<feature type="transmembrane region" description="Helical" evidence="1">
    <location>
        <begin position="151"/>
        <end position="172"/>
    </location>
</feature>
<dbReference type="InterPro" id="IPR031621">
    <property type="entry name" value="HisKA_7TM"/>
</dbReference>
<evidence type="ECO:0000259" key="2">
    <source>
        <dbReference type="PROSITE" id="PS50113"/>
    </source>
</evidence>
<evidence type="ECO:0000259" key="3">
    <source>
        <dbReference type="PROSITE" id="PS50887"/>
    </source>
</evidence>
<proteinExistence type="predicted"/>
<dbReference type="InterPro" id="IPR029787">
    <property type="entry name" value="Nucleotide_cyclase"/>
</dbReference>
<accession>A0ABW2FK47</accession>
<feature type="transmembrane region" description="Helical" evidence="1">
    <location>
        <begin position="224"/>
        <end position="241"/>
    </location>
</feature>
<evidence type="ECO:0000313" key="4">
    <source>
        <dbReference type="EMBL" id="MFC7152314.1"/>
    </source>
</evidence>
<dbReference type="Pfam" id="PF16927">
    <property type="entry name" value="HisKA_7TM"/>
    <property type="match status" value="1"/>
</dbReference>
<feature type="transmembrane region" description="Helical" evidence="1">
    <location>
        <begin position="184"/>
        <end position="204"/>
    </location>
</feature>
<evidence type="ECO:0000256" key="1">
    <source>
        <dbReference type="SAM" id="Phobius"/>
    </source>
</evidence>
<sequence length="528" mass="59129">MESNTGMDSQLTTYITLVSVSGIFNVFLCIYVLIRRREIPGARTFILYTIALSVYSFAYAFGLASDTLREVKLWTVIEYIGMPFSAPLGLMIILHYLGWKVSRRQAAALFVIPSVTLLMVATNDWHGLFYKAFRIKEGLSLPYLEIEIGDWYIVHGIYTSSCLLAATALLLSRWRQTRRSYKPQLITLICGQFIPMTTAFLYLVGLTPAGIDPVPMVMCITSGLYIWAILSAKMLTVIPIAKETIFDSMREGVIVLDSAERLSDYNRAIARMIPALSPAMIGRTLNEVWTELTGAAYPFVHQPDGRDEELVWTTDGAEQFYQVRYSPLRQRNGETAGALLMFINVTELKRLQQELEHQAFYDGLTQIFNRSQFIARSRSLLEACRAEGSPFAVVLFDIDRFKQVNDHYGHETGDRLLVHVVEVCKRQLSPDMLFARYGGEEFVVALPNASLSDACAIAERLREALESEPLAARGSIAVTSSFGVAEADAGPDVRLDTLLRQADEALYASKRDGRNRVSAYRGALASRP</sequence>
<feature type="transmembrane region" description="Helical" evidence="1">
    <location>
        <begin position="76"/>
        <end position="99"/>
    </location>
</feature>
<reference evidence="5" key="1">
    <citation type="journal article" date="2019" name="Int. J. Syst. Evol. Microbiol.">
        <title>The Global Catalogue of Microorganisms (GCM) 10K type strain sequencing project: providing services to taxonomists for standard genome sequencing and annotation.</title>
        <authorList>
            <consortium name="The Broad Institute Genomics Platform"/>
            <consortium name="The Broad Institute Genome Sequencing Center for Infectious Disease"/>
            <person name="Wu L."/>
            <person name="Ma J."/>
        </authorList>
    </citation>
    <scope>NUCLEOTIDE SEQUENCE [LARGE SCALE GENOMIC DNA]</scope>
    <source>
        <strain evidence="5">KCTC 12907</strain>
    </source>
</reference>
<dbReference type="InterPro" id="IPR043128">
    <property type="entry name" value="Rev_trsase/Diguanyl_cyclase"/>
</dbReference>
<evidence type="ECO:0000313" key="5">
    <source>
        <dbReference type="Proteomes" id="UP001596378"/>
    </source>
</evidence>
<keyword evidence="1" id="KW-0812">Transmembrane</keyword>
<dbReference type="InterPro" id="IPR035965">
    <property type="entry name" value="PAS-like_dom_sf"/>
</dbReference>
<dbReference type="SUPFAM" id="SSF55073">
    <property type="entry name" value="Nucleotide cyclase"/>
    <property type="match status" value="1"/>
</dbReference>
<dbReference type="CDD" id="cd01949">
    <property type="entry name" value="GGDEF"/>
    <property type="match status" value="1"/>
</dbReference>
<dbReference type="InterPro" id="IPR000160">
    <property type="entry name" value="GGDEF_dom"/>
</dbReference>
<dbReference type="NCBIfam" id="TIGR00254">
    <property type="entry name" value="GGDEF"/>
    <property type="match status" value="1"/>
</dbReference>
<gene>
    <name evidence="4" type="ORF">ACFQMJ_27585</name>
</gene>
<dbReference type="PANTHER" id="PTHR45138">
    <property type="entry name" value="REGULATORY COMPONENTS OF SENSORY TRANSDUCTION SYSTEM"/>
    <property type="match status" value="1"/>
</dbReference>
<dbReference type="Gene3D" id="3.30.70.270">
    <property type="match status" value="1"/>
</dbReference>
<feature type="transmembrane region" description="Helical" evidence="1">
    <location>
        <begin position="106"/>
        <end position="123"/>
    </location>
</feature>
<dbReference type="GO" id="GO:0016301">
    <property type="term" value="F:kinase activity"/>
    <property type="evidence" value="ECO:0007669"/>
    <property type="project" value="UniProtKB-KW"/>
</dbReference>
<keyword evidence="1" id="KW-1133">Transmembrane helix</keyword>